<keyword evidence="5" id="KW-0443">Lipid metabolism</keyword>
<proteinExistence type="predicted"/>
<keyword evidence="6 7" id="KW-0472">Membrane</keyword>
<sequence>MNQAEFPKRQTEDMSDRAFRMGEGRISGFISVALGLLSILAVLCYKFPSYLTTPELRAAYDPALLREILKYGMWASITFGLLTFILNRRKRLGAVGILATLTAFALGGYWAEGPAIEPTAYFAGLDWLVLDLLATATVFIFIEKLWPKYREQAILRPEWGHDLVYFAFNHLMIGVILLIVNGFAPSYFNWAVSAGFQAWIQDLPLILQVIGLIFAADFAQYWVHRLFHTVPFLWRFHAVHHSSENMDWLAGSRTHFLDTLCVRSFSMVMIYLLGASKEALDIYVVFASFQAVFIHANFSGNFGPLRYLITTPQFHHWHHSSDAIAIDMNYAAHLPLLDKIFGTYLMPGQHWPEKYGTVGDPLPRGIIKQHLYPFLPAPKSETQPK</sequence>
<feature type="transmembrane region" description="Helical" evidence="7">
    <location>
        <begin position="122"/>
        <end position="142"/>
    </location>
</feature>
<protein>
    <submittedName>
        <fullName evidence="9">Sterol desaturase/sphingolipid hydroxylase (Fatty acid hydroxylase superfamily)</fullName>
    </submittedName>
</protein>
<dbReference type="GO" id="GO:0005506">
    <property type="term" value="F:iron ion binding"/>
    <property type="evidence" value="ECO:0007669"/>
    <property type="project" value="InterPro"/>
</dbReference>
<feature type="transmembrane region" description="Helical" evidence="7">
    <location>
        <begin position="163"/>
        <end position="183"/>
    </location>
</feature>
<comment type="caution">
    <text evidence="9">The sequence shown here is derived from an EMBL/GenBank/DDBJ whole genome shotgun (WGS) entry which is preliminary data.</text>
</comment>
<dbReference type="RefSeq" id="WP_115937241.1">
    <property type="nucleotide sequence ID" value="NZ_QRDW01000006.1"/>
</dbReference>
<evidence type="ECO:0000259" key="8">
    <source>
        <dbReference type="Pfam" id="PF04116"/>
    </source>
</evidence>
<evidence type="ECO:0000256" key="2">
    <source>
        <dbReference type="ARBA" id="ARBA00022692"/>
    </source>
</evidence>
<dbReference type="InterPro" id="IPR051689">
    <property type="entry name" value="Sterol_desaturase/TMEM195"/>
</dbReference>
<organism evidence="9 10">
    <name type="scientific">Aestuariispira insulae</name>
    <dbReference type="NCBI Taxonomy" id="1461337"/>
    <lineage>
        <taxon>Bacteria</taxon>
        <taxon>Pseudomonadati</taxon>
        <taxon>Pseudomonadota</taxon>
        <taxon>Alphaproteobacteria</taxon>
        <taxon>Rhodospirillales</taxon>
        <taxon>Kiloniellaceae</taxon>
        <taxon>Aestuariispira</taxon>
    </lineage>
</organism>
<feature type="transmembrane region" description="Helical" evidence="7">
    <location>
        <begin position="68"/>
        <end position="85"/>
    </location>
</feature>
<dbReference type="EMBL" id="QRDW01000006">
    <property type="protein sequence ID" value="RED49028.1"/>
    <property type="molecule type" value="Genomic_DNA"/>
</dbReference>
<name>A0A3D9HHS6_9PROT</name>
<evidence type="ECO:0000256" key="1">
    <source>
        <dbReference type="ARBA" id="ARBA00004127"/>
    </source>
</evidence>
<evidence type="ECO:0000313" key="10">
    <source>
        <dbReference type="Proteomes" id="UP000256845"/>
    </source>
</evidence>
<feature type="transmembrane region" description="Helical" evidence="7">
    <location>
        <begin position="203"/>
        <end position="223"/>
    </location>
</feature>
<comment type="subcellular location">
    <subcellularLocation>
        <location evidence="1">Endomembrane system</location>
        <topology evidence="1">Multi-pass membrane protein</topology>
    </subcellularLocation>
</comment>
<dbReference type="InterPro" id="IPR006694">
    <property type="entry name" value="Fatty_acid_hydroxylase"/>
</dbReference>
<dbReference type="PANTHER" id="PTHR21624">
    <property type="entry name" value="STEROL DESATURASE-RELATED PROTEIN"/>
    <property type="match status" value="1"/>
</dbReference>
<evidence type="ECO:0000256" key="6">
    <source>
        <dbReference type="ARBA" id="ARBA00023136"/>
    </source>
</evidence>
<keyword evidence="2 7" id="KW-0812">Transmembrane</keyword>
<dbReference type="Pfam" id="PF04116">
    <property type="entry name" value="FA_hydroxylase"/>
    <property type="match status" value="1"/>
</dbReference>
<reference evidence="9 10" key="1">
    <citation type="submission" date="2018-07" db="EMBL/GenBank/DDBJ databases">
        <title>Genomic Encyclopedia of Type Strains, Phase III (KMG-III): the genomes of soil and plant-associated and newly described type strains.</title>
        <authorList>
            <person name="Whitman W."/>
        </authorList>
    </citation>
    <scope>NUCLEOTIDE SEQUENCE [LARGE SCALE GENOMIC DNA]</scope>
    <source>
        <strain evidence="9 10">CECT 8488</strain>
    </source>
</reference>
<gene>
    <name evidence="9" type="ORF">DFP90_1064</name>
</gene>
<feature type="transmembrane region" description="Helical" evidence="7">
    <location>
        <begin position="26"/>
        <end position="48"/>
    </location>
</feature>
<evidence type="ECO:0000256" key="7">
    <source>
        <dbReference type="SAM" id="Phobius"/>
    </source>
</evidence>
<accession>A0A3D9HHS6</accession>
<dbReference type="Proteomes" id="UP000256845">
    <property type="component" value="Unassembled WGS sequence"/>
</dbReference>
<keyword evidence="4" id="KW-0560">Oxidoreductase</keyword>
<dbReference type="GO" id="GO:0050479">
    <property type="term" value="F:glyceryl-ether monooxygenase activity"/>
    <property type="evidence" value="ECO:0007669"/>
    <property type="project" value="TreeGrafter"/>
</dbReference>
<feature type="transmembrane region" description="Helical" evidence="7">
    <location>
        <begin position="92"/>
        <end position="110"/>
    </location>
</feature>
<evidence type="ECO:0000313" key="9">
    <source>
        <dbReference type="EMBL" id="RED49028.1"/>
    </source>
</evidence>
<feature type="domain" description="Fatty acid hydroxylase" evidence="8">
    <location>
        <begin position="211"/>
        <end position="343"/>
    </location>
</feature>
<evidence type="ECO:0000256" key="5">
    <source>
        <dbReference type="ARBA" id="ARBA00023098"/>
    </source>
</evidence>
<keyword evidence="10" id="KW-1185">Reference proteome</keyword>
<keyword evidence="3 7" id="KW-1133">Transmembrane helix</keyword>
<dbReference type="PANTHER" id="PTHR21624:SF1">
    <property type="entry name" value="ALKYLGLYCEROL MONOOXYGENASE"/>
    <property type="match status" value="1"/>
</dbReference>
<dbReference type="AlphaFoldDB" id="A0A3D9HHS6"/>
<evidence type="ECO:0000256" key="4">
    <source>
        <dbReference type="ARBA" id="ARBA00023002"/>
    </source>
</evidence>
<dbReference type="OrthoDB" id="9770329at2"/>
<evidence type="ECO:0000256" key="3">
    <source>
        <dbReference type="ARBA" id="ARBA00022989"/>
    </source>
</evidence>
<dbReference type="GO" id="GO:0016020">
    <property type="term" value="C:membrane"/>
    <property type="evidence" value="ECO:0007669"/>
    <property type="project" value="GOC"/>
</dbReference>
<dbReference type="GO" id="GO:0006643">
    <property type="term" value="P:membrane lipid metabolic process"/>
    <property type="evidence" value="ECO:0007669"/>
    <property type="project" value="TreeGrafter"/>
</dbReference>
<dbReference type="GO" id="GO:0008610">
    <property type="term" value="P:lipid biosynthetic process"/>
    <property type="evidence" value="ECO:0007669"/>
    <property type="project" value="InterPro"/>
</dbReference>
<dbReference type="GO" id="GO:0012505">
    <property type="term" value="C:endomembrane system"/>
    <property type="evidence" value="ECO:0007669"/>
    <property type="project" value="UniProtKB-SubCell"/>
</dbReference>